<evidence type="ECO:0000313" key="6">
    <source>
        <dbReference type="Proteomes" id="UP000190286"/>
    </source>
</evidence>
<dbReference type="Pfam" id="PF00392">
    <property type="entry name" value="GntR"/>
    <property type="match status" value="1"/>
</dbReference>
<evidence type="ECO:0000313" key="5">
    <source>
        <dbReference type="EMBL" id="SKA88186.1"/>
    </source>
</evidence>
<evidence type="ECO:0000256" key="2">
    <source>
        <dbReference type="ARBA" id="ARBA00023125"/>
    </source>
</evidence>
<dbReference type="GeneID" id="93338291"/>
<dbReference type="Pfam" id="PF07729">
    <property type="entry name" value="FCD"/>
    <property type="match status" value="1"/>
</dbReference>
<dbReference type="GO" id="GO:0003700">
    <property type="term" value="F:DNA-binding transcription factor activity"/>
    <property type="evidence" value="ECO:0007669"/>
    <property type="project" value="InterPro"/>
</dbReference>
<reference evidence="5 6" key="1">
    <citation type="submission" date="2017-02" db="EMBL/GenBank/DDBJ databases">
        <authorList>
            <person name="Peterson S.W."/>
        </authorList>
    </citation>
    <scope>NUCLEOTIDE SEQUENCE [LARGE SCALE GENOMIC DNA]</scope>
    <source>
        <strain evidence="5 6">ATCC 27749</strain>
    </source>
</reference>
<proteinExistence type="predicted"/>
<dbReference type="RefSeq" id="WP_078784746.1">
    <property type="nucleotide sequence ID" value="NZ_DAWADZ010000030.1"/>
</dbReference>
<keyword evidence="1" id="KW-0805">Transcription regulation</keyword>
<evidence type="ECO:0000256" key="1">
    <source>
        <dbReference type="ARBA" id="ARBA00023015"/>
    </source>
</evidence>
<dbReference type="OrthoDB" id="154206at2"/>
<accession>A0A1T4XF46</accession>
<dbReference type="PANTHER" id="PTHR43537:SF45">
    <property type="entry name" value="GNTR FAMILY REGULATORY PROTEIN"/>
    <property type="match status" value="1"/>
</dbReference>
<dbReference type="EMBL" id="FUYF01000009">
    <property type="protein sequence ID" value="SKA88186.1"/>
    <property type="molecule type" value="Genomic_DNA"/>
</dbReference>
<name>A0A1T4XF46_9FIRM</name>
<evidence type="ECO:0000256" key="3">
    <source>
        <dbReference type="ARBA" id="ARBA00023163"/>
    </source>
</evidence>
<dbReference type="GO" id="GO:0003677">
    <property type="term" value="F:DNA binding"/>
    <property type="evidence" value="ECO:0007669"/>
    <property type="project" value="UniProtKB-KW"/>
</dbReference>
<dbReference type="InterPro" id="IPR011711">
    <property type="entry name" value="GntR_C"/>
</dbReference>
<keyword evidence="3" id="KW-0804">Transcription</keyword>
<dbReference type="SUPFAM" id="SSF48008">
    <property type="entry name" value="GntR ligand-binding domain-like"/>
    <property type="match status" value="1"/>
</dbReference>
<dbReference type="STRING" id="745368.SAMN02745178_01834"/>
<feature type="domain" description="HTH gntR-type" evidence="4">
    <location>
        <begin position="12"/>
        <end position="79"/>
    </location>
</feature>
<dbReference type="InterPro" id="IPR036390">
    <property type="entry name" value="WH_DNA-bd_sf"/>
</dbReference>
<dbReference type="Gene3D" id="1.10.10.10">
    <property type="entry name" value="Winged helix-like DNA-binding domain superfamily/Winged helix DNA-binding domain"/>
    <property type="match status" value="1"/>
</dbReference>
<evidence type="ECO:0000259" key="4">
    <source>
        <dbReference type="PROSITE" id="PS50949"/>
    </source>
</evidence>
<sequence>MSLAPLNPIQMLPARDRVAAALREAILSHQFAEGEELTLKDTAAQLGVSSTPIREAFQMLAREGLIELRPNRGAIVLGMNEKRLRDHYETRAALERAAVVLVCRKKADIDPVKLAYIQAASALAQNDSAGYSAQNQAFHMAIWTAADNDAMKELLSSLWNGLSMGHKVTQEHYAEISMNEHYKILDALKARDEVLAGNLMESHIMRSLENVLTHLRAE</sequence>
<protein>
    <submittedName>
        <fullName evidence="5">DNA-binding transcriptional regulator, GntR family</fullName>
    </submittedName>
</protein>
<organism evidence="5 6">
    <name type="scientific">Gemmiger formicilis</name>
    <dbReference type="NCBI Taxonomy" id="745368"/>
    <lineage>
        <taxon>Bacteria</taxon>
        <taxon>Bacillati</taxon>
        <taxon>Bacillota</taxon>
        <taxon>Clostridia</taxon>
        <taxon>Eubacteriales</taxon>
        <taxon>Gemmiger</taxon>
    </lineage>
</organism>
<dbReference type="Proteomes" id="UP000190286">
    <property type="component" value="Unassembled WGS sequence"/>
</dbReference>
<keyword evidence="2 5" id="KW-0238">DNA-binding</keyword>
<keyword evidence="6" id="KW-1185">Reference proteome</keyword>
<dbReference type="SMART" id="SM00895">
    <property type="entry name" value="FCD"/>
    <property type="match status" value="1"/>
</dbReference>
<dbReference type="InterPro" id="IPR008920">
    <property type="entry name" value="TF_FadR/GntR_C"/>
</dbReference>
<dbReference type="InterPro" id="IPR000524">
    <property type="entry name" value="Tscrpt_reg_HTH_GntR"/>
</dbReference>
<dbReference type="PROSITE" id="PS50949">
    <property type="entry name" value="HTH_GNTR"/>
    <property type="match status" value="1"/>
</dbReference>
<dbReference type="AlphaFoldDB" id="A0A1T4XF46"/>
<dbReference type="InterPro" id="IPR036388">
    <property type="entry name" value="WH-like_DNA-bd_sf"/>
</dbReference>
<dbReference type="SUPFAM" id="SSF46785">
    <property type="entry name" value="Winged helix' DNA-binding domain"/>
    <property type="match status" value="1"/>
</dbReference>
<dbReference type="SMART" id="SM00345">
    <property type="entry name" value="HTH_GNTR"/>
    <property type="match status" value="1"/>
</dbReference>
<dbReference type="PANTHER" id="PTHR43537">
    <property type="entry name" value="TRANSCRIPTIONAL REGULATOR, GNTR FAMILY"/>
    <property type="match status" value="1"/>
</dbReference>
<dbReference type="Gene3D" id="1.20.120.530">
    <property type="entry name" value="GntR ligand-binding domain-like"/>
    <property type="match status" value="1"/>
</dbReference>
<gene>
    <name evidence="5" type="ORF">SAMN02745178_01834</name>
</gene>
<dbReference type="CDD" id="cd07377">
    <property type="entry name" value="WHTH_GntR"/>
    <property type="match status" value="1"/>
</dbReference>